<dbReference type="SUPFAM" id="SSF49464">
    <property type="entry name" value="Carboxypeptidase regulatory domain-like"/>
    <property type="match status" value="1"/>
</dbReference>
<evidence type="ECO:0000256" key="4">
    <source>
        <dbReference type="ARBA" id="ARBA00022692"/>
    </source>
</evidence>
<protein>
    <submittedName>
        <fullName evidence="10">TonB dependent receptor</fullName>
    </submittedName>
</protein>
<comment type="similarity">
    <text evidence="7">Belongs to the TonB-dependent receptor family.</text>
</comment>
<evidence type="ECO:0000259" key="9">
    <source>
        <dbReference type="Pfam" id="PF07715"/>
    </source>
</evidence>
<keyword evidence="6 7" id="KW-0998">Cell outer membrane</keyword>
<keyword evidence="4 7" id="KW-0812">Transmembrane</keyword>
<dbReference type="InterPro" id="IPR023997">
    <property type="entry name" value="TonB-dep_OMP_SusC/RagA_CS"/>
</dbReference>
<keyword evidence="2 7" id="KW-0813">Transport</keyword>
<feature type="chain" id="PRO_5027122519" evidence="8">
    <location>
        <begin position="22"/>
        <end position="1032"/>
    </location>
</feature>
<dbReference type="Gene3D" id="2.40.170.20">
    <property type="entry name" value="TonB-dependent receptor, beta-barrel domain"/>
    <property type="match status" value="1"/>
</dbReference>
<dbReference type="GO" id="GO:0009279">
    <property type="term" value="C:cell outer membrane"/>
    <property type="evidence" value="ECO:0007669"/>
    <property type="project" value="UniProtKB-SubCell"/>
</dbReference>
<proteinExistence type="inferred from homology"/>
<dbReference type="Gene3D" id="2.170.130.10">
    <property type="entry name" value="TonB-dependent receptor, plug domain"/>
    <property type="match status" value="1"/>
</dbReference>
<keyword evidence="5 7" id="KW-0472">Membrane</keyword>
<evidence type="ECO:0000256" key="6">
    <source>
        <dbReference type="ARBA" id="ARBA00023237"/>
    </source>
</evidence>
<gene>
    <name evidence="10" type="ORF">PCLFYP37_00174</name>
</gene>
<dbReference type="InterPro" id="IPR037066">
    <property type="entry name" value="Plug_dom_sf"/>
</dbReference>
<dbReference type="AlphaFoldDB" id="A0A6N3FQH5"/>
<dbReference type="InterPro" id="IPR008969">
    <property type="entry name" value="CarboxyPept-like_regulatory"/>
</dbReference>
<comment type="subcellular location">
    <subcellularLocation>
        <location evidence="1 7">Cell outer membrane</location>
        <topology evidence="1 7">Multi-pass membrane protein</topology>
    </subcellularLocation>
</comment>
<dbReference type="InterPro" id="IPR023996">
    <property type="entry name" value="TonB-dep_OMP_SusC/RagA"/>
</dbReference>
<dbReference type="InterPro" id="IPR012910">
    <property type="entry name" value="Plug_dom"/>
</dbReference>
<feature type="domain" description="TonB-dependent receptor plug" evidence="9">
    <location>
        <begin position="117"/>
        <end position="224"/>
    </location>
</feature>
<reference evidence="10" key="1">
    <citation type="submission" date="2019-11" db="EMBL/GenBank/DDBJ databases">
        <authorList>
            <person name="Feng L."/>
        </authorList>
    </citation>
    <scope>NUCLEOTIDE SEQUENCE</scope>
    <source>
        <strain evidence="10">PclaraLFYP37</strain>
    </source>
</reference>
<name>A0A6N3FQH5_9BACT</name>
<dbReference type="InterPro" id="IPR036942">
    <property type="entry name" value="Beta-barrel_TonB_sf"/>
</dbReference>
<evidence type="ECO:0000256" key="7">
    <source>
        <dbReference type="PROSITE-ProRule" id="PRU01360"/>
    </source>
</evidence>
<dbReference type="InterPro" id="IPR039426">
    <property type="entry name" value="TonB-dep_rcpt-like"/>
</dbReference>
<dbReference type="RefSeq" id="WP_412442363.1">
    <property type="nucleotide sequence ID" value="NZ_CACRUT010000023.1"/>
</dbReference>
<dbReference type="Pfam" id="PF07715">
    <property type="entry name" value="Plug"/>
    <property type="match status" value="1"/>
</dbReference>
<organism evidence="10">
    <name type="scientific">Paraprevotella clara</name>
    <dbReference type="NCBI Taxonomy" id="454154"/>
    <lineage>
        <taxon>Bacteria</taxon>
        <taxon>Pseudomonadati</taxon>
        <taxon>Bacteroidota</taxon>
        <taxon>Bacteroidia</taxon>
        <taxon>Bacteroidales</taxon>
        <taxon>Prevotellaceae</taxon>
        <taxon>Paraprevotella</taxon>
    </lineage>
</organism>
<evidence type="ECO:0000256" key="1">
    <source>
        <dbReference type="ARBA" id="ARBA00004571"/>
    </source>
</evidence>
<evidence type="ECO:0000256" key="3">
    <source>
        <dbReference type="ARBA" id="ARBA00022452"/>
    </source>
</evidence>
<dbReference type="Gene3D" id="2.60.40.1120">
    <property type="entry name" value="Carboxypeptidase-like, regulatory domain"/>
    <property type="match status" value="1"/>
</dbReference>
<dbReference type="PROSITE" id="PS52016">
    <property type="entry name" value="TONB_DEPENDENT_REC_3"/>
    <property type="match status" value="1"/>
</dbReference>
<sequence length="1032" mass="113976">MTNILKYAMLAMALGTVPARAAGDGVPSEKDGQEIYVNGRVTDARSGKPVQGVRVAAGSWSALTDEEGRYRVRVPSYMVQLTLSSESYLQRIVPLQGDSVKDVSVYSDAFLTLKGDDAFTNTQAVSLDEVLGGRWGSDVRAATRSAVGGEGANLFIRGYNSLNVNAQPLIVVDGTIWDTSTLVESVHDGFYENPLAFVDVNDIESVQILKDATSLYGSKGANGVILISTKRGRSITTRIAADLSYGFVQSPEPIRMMGAAQYRTYLSEMLKGSGQGNKLATLFDGYLGMNPSSADYSTYHQNNDWTDNVTRNGNMQHYGINVQGGDDIAKYSISLSYDNQKGVVEETGFSRLNARINSDVFLTKTLTLGTDIYFTNLNYTLQDDGVNATTAPRYLALIKAPFLVGYSYTDDGTQLTNTLNDVDELGVSNPLALLENAENTNKQYRFGVSLAPKWDITDDWAVEGRFSYSFNNSKSHYFSPMVGVAPQVVGNQVWENTVKDQTATQNDLFGNVKLSYRKLIHNDHFVDAFVGYRIMNTSFKSVYEDGHNTGNDKVSNMNNSLSYRTVDGLNTDWSSVALYAQGKYTFQERYTLWAAVSLDASSRFGKDAPGSFRMCGGTWGTFPSVGGSWLVTGERFMRRLTFLDRLNLRASFGVTGNDNIDGMYGYSYLSGVNYLGSAVGLKLANLANSSLKWETTRKWNAGIDLVFLNDRIGVSFDYFRHKTKDLLTWKQADTETGLDTYLYNGGELTNRGFEIALSAKVLDTKPFKWNAELGIARYKNEISALPDGDYTTEILGGEVLTAVGHPAGVFYGYEAHGVYATEAEAQAARLKVQHEDASYTYFHAGDVRFADLHADGVLDERDKTIIGDPNPDFTGSFANRFTMGRFALDVLCTFKCGGDVYNYQRQTLESMTDTYNQTGAVMNRWRHEGQVTDMPKAVYGDPMGNSRFSSRWIEDGSFFKLKNVRLSYVWPINNVFIQGVTFWAGASNLLTLTKYLGPDPDVSMQTGVLYQGIDNGLLSHGRSYQIGVKLNL</sequence>
<dbReference type="NCBIfam" id="TIGR04057">
    <property type="entry name" value="SusC_RagA_signa"/>
    <property type="match status" value="1"/>
</dbReference>
<dbReference type="NCBIfam" id="TIGR04056">
    <property type="entry name" value="OMP_RagA_SusC"/>
    <property type="match status" value="1"/>
</dbReference>
<evidence type="ECO:0000313" key="10">
    <source>
        <dbReference type="EMBL" id="VYU54432.1"/>
    </source>
</evidence>
<dbReference type="SUPFAM" id="SSF56935">
    <property type="entry name" value="Porins"/>
    <property type="match status" value="1"/>
</dbReference>
<evidence type="ECO:0000256" key="8">
    <source>
        <dbReference type="SAM" id="SignalP"/>
    </source>
</evidence>
<dbReference type="EMBL" id="CACRUT010000023">
    <property type="protein sequence ID" value="VYU54432.1"/>
    <property type="molecule type" value="Genomic_DNA"/>
</dbReference>
<accession>A0A6N3FQH5</accession>
<keyword evidence="10" id="KW-0675">Receptor</keyword>
<feature type="signal peptide" evidence="8">
    <location>
        <begin position="1"/>
        <end position="21"/>
    </location>
</feature>
<evidence type="ECO:0000256" key="2">
    <source>
        <dbReference type="ARBA" id="ARBA00022448"/>
    </source>
</evidence>
<keyword evidence="3 7" id="KW-1134">Transmembrane beta strand</keyword>
<keyword evidence="8" id="KW-0732">Signal</keyword>
<evidence type="ECO:0000256" key="5">
    <source>
        <dbReference type="ARBA" id="ARBA00023136"/>
    </source>
</evidence>